<dbReference type="PANTHER" id="PTHR34582:SF7">
    <property type="entry name" value="UPF0702 TRANSMEMBRANE PROTEIN YDFS"/>
    <property type="match status" value="1"/>
</dbReference>
<feature type="transmembrane region" description="Helical" evidence="7">
    <location>
        <begin position="63"/>
        <end position="81"/>
    </location>
</feature>
<comment type="caution">
    <text evidence="9">The sequence shown here is derived from an EMBL/GenBank/DDBJ whole genome shotgun (WGS) entry which is preliminary data.</text>
</comment>
<sequence length="285" mass="31643">MPEWAQIILRSLGFLVLLILLTRLLGRKIAARMTMFDVVFAIVIGLIAALVSLNIVANGVYGLIAFLTWGLAGIGLSYLSLKSKWVRDLIHGREAIVIKHGKIMEEQLKKTRFTPEDLLQQLRSKQIFNVADVEFAVMESSGEINALLKANKQPISPKHLGVETSPETGAQTVILDGNIMDESLATMGLNRGWLHTELEKVGISPENVFIAQVDSMGELYLDLFDDAIQPPQPTTRQLLLTTMQKAKADLETFSLDTEDNKAKAMYQHCAKEVASIISDMRLLLK</sequence>
<evidence type="ECO:0000256" key="6">
    <source>
        <dbReference type="ARBA" id="ARBA00023136"/>
    </source>
</evidence>
<dbReference type="Proteomes" id="UP001185012">
    <property type="component" value="Unassembled WGS sequence"/>
</dbReference>
<evidence type="ECO:0000313" key="10">
    <source>
        <dbReference type="Proteomes" id="UP001185012"/>
    </source>
</evidence>
<comment type="subcellular location">
    <subcellularLocation>
        <location evidence="1">Cell membrane</location>
        <topology evidence="1">Multi-pass membrane protein</topology>
    </subcellularLocation>
</comment>
<dbReference type="Pfam" id="PF07870">
    <property type="entry name" value="DUF1657"/>
    <property type="match status" value="1"/>
</dbReference>
<keyword evidence="3" id="KW-1003">Cell membrane</keyword>
<dbReference type="InterPro" id="IPR007353">
    <property type="entry name" value="DUF421"/>
</dbReference>
<dbReference type="InterPro" id="IPR012452">
    <property type="entry name" value="DUF1657"/>
</dbReference>
<keyword evidence="10" id="KW-1185">Reference proteome</keyword>
<evidence type="ECO:0000256" key="5">
    <source>
        <dbReference type="ARBA" id="ARBA00022989"/>
    </source>
</evidence>
<feature type="domain" description="YetF C-terminal" evidence="8">
    <location>
        <begin position="82"/>
        <end position="214"/>
    </location>
</feature>
<evidence type="ECO:0000256" key="7">
    <source>
        <dbReference type="SAM" id="Phobius"/>
    </source>
</evidence>
<evidence type="ECO:0000259" key="8">
    <source>
        <dbReference type="Pfam" id="PF04239"/>
    </source>
</evidence>
<dbReference type="PANTHER" id="PTHR34582">
    <property type="entry name" value="UPF0702 TRANSMEMBRANE PROTEIN YCAP"/>
    <property type="match status" value="1"/>
</dbReference>
<keyword evidence="5 7" id="KW-1133">Transmembrane helix</keyword>
<evidence type="ECO:0000313" key="9">
    <source>
        <dbReference type="EMBL" id="MDR6224048.1"/>
    </source>
</evidence>
<name>A0ABU1IGZ3_9BACL</name>
<proteinExistence type="inferred from homology"/>
<gene>
    <name evidence="9" type="ORF">JOE21_000036</name>
</gene>
<accession>A0ABU1IGZ3</accession>
<dbReference type="EMBL" id="JAVDQG010000001">
    <property type="protein sequence ID" value="MDR6224048.1"/>
    <property type="molecule type" value="Genomic_DNA"/>
</dbReference>
<keyword evidence="6 7" id="KW-0472">Membrane</keyword>
<evidence type="ECO:0000256" key="1">
    <source>
        <dbReference type="ARBA" id="ARBA00004651"/>
    </source>
</evidence>
<dbReference type="Pfam" id="PF04239">
    <property type="entry name" value="DUF421"/>
    <property type="match status" value="1"/>
</dbReference>
<comment type="similarity">
    <text evidence="2">Belongs to the UPF0702 family.</text>
</comment>
<dbReference type="Gene3D" id="3.30.240.20">
    <property type="entry name" value="bsu07140 like domains"/>
    <property type="match status" value="2"/>
</dbReference>
<dbReference type="InterPro" id="IPR023090">
    <property type="entry name" value="UPF0702_alpha/beta_dom_sf"/>
</dbReference>
<organism evidence="9 10">
    <name type="scientific">Desmospora profundinema</name>
    <dbReference type="NCBI Taxonomy" id="1571184"/>
    <lineage>
        <taxon>Bacteria</taxon>
        <taxon>Bacillati</taxon>
        <taxon>Bacillota</taxon>
        <taxon>Bacilli</taxon>
        <taxon>Bacillales</taxon>
        <taxon>Thermoactinomycetaceae</taxon>
        <taxon>Desmospora</taxon>
    </lineage>
</organism>
<keyword evidence="4 7" id="KW-0812">Transmembrane</keyword>
<evidence type="ECO:0000256" key="4">
    <source>
        <dbReference type="ARBA" id="ARBA00022692"/>
    </source>
</evidence>
<reference evidence="9 10" key="1">
    <citation type="submission" date="2023-07" db="EMBL/GenBank/DDBJ databases">
        <title>Genomic Encyclopedia of Type Strains, Phase IV (KMG-IV): sequencing the most valuable type-strain genomes for metagenomic binning, comparative biology and taxonomic classification.</title>
        <authorList>
            <person name="Goeker M."/>
        </authorList>
    </citation>
    <scope>NUCLEOTIDE SEQUENCE [LARGE SCALE GENOMIC DNA]</scope>
    <source>
        <strain evidence="9 10">DSM 45903</strain>
    </source>
</reference>
<feature type="transmembrane region" description="Helical" evidence="7">
    <location>
        <begin position="6"/>
        <end position="26"/>
    </location>
</feature>
<evidence type="ECO:0000256" key="2">
    <source>
        <dbReference type="ARBA" id="ARBA00006448"/>
    </source>
</evidence>
<feature type="transmembrane region" description="Helical" evidence="7">
    <location>
        <begin position="38"/>
        <end position="57"/>
    </location>
</feature>
<evidence type="ECO:0000256" key="3">
    <source>
        <dbReference type="ARBA" id="ARBA00022475"/>
    </source>
</evidence>
<protein>
    <submittedName>
        <fullName evidence="9">Uncharacterized membrane protein YcaP (DUF421 family)</fullName>
    </submittedName>
</protein>